<dbReference type="SMART" id="SM00382">
    <property type="entry name" value="AAA"/>
    <property type="match status" value="1"/>
</dbReference>
<dbReference type="Pfam" id="PF12399">
    <property type="entry name" value="BCA_ABC_TP_C"/>
    <property type="match status" value="1"/>
</dbReference>
<dbReference type="PANTHER" id="PTHR45772">
    <property type="entry name" value="CONSERVED COMPONENT OF ABC TRANSPORTER FOR NATURAL AMINO ACIDS-RELATED"/>
    <property type="match status" value="1"/>
</dbReference>
<evidence type="ECO:0000256" key="4">
    <source>
        <dbReference type="SAM" id="MobiDB-lite"/>
    </source>
</evidence>
<keyword evidence="1" id="KW-0813">Transport</keyword>
<dbReference type="PROSITE" id="PS50893">
    <property type="entry name" value="ABC_TRANSPORTER_2"/>
    <property type="match status" value="1"/>
</dbReference>
<accession>A0ABU4H2L7</accession>
<keyword evidence="3 6" id="KW-0067">ATP-binding</keyword>
<evidence type="ECO:0000256" key="1">
    <source>
        <dbReference type="ARBA" id="ARBA00022448"/>
    </source>
</evidence>
<comment type="caution">
    <text evidence="6">The sequence shown here is derived from an EMBL/GenBank/DDBJ whole genome shotgun (WGS) entry which is preliminary data.</text>
</comment>
<dbReference type="EMBL" id="JAWQEV010000003">
    <property type="protein sequence ID" value="MDW4573568.1"/>
    <property type="molecule type" value="Genomic_DNA"/>
</dbReference>
<dbReference type="InterPro" id="IPR003593">
    <property type="entry name" value="AAA+_ATPase"/>
</dbReference>
<feature type="domain" description="ABC transporter" evidence="5">
    <location>
        <begin position="210"/>
        <end position="436"/>
    </location>
</feature>
<evidence type="ECO:0000259" key="5">
    <source>
        <dbReference type="PROSITE" id="PS50893"/>
    </source>
</evidence>
<dbReference type="GO" id="GO:0005524">
    <property type="term" value="F:ATP binding"/>
    <property type="evidence" value="ECO:0007669"/>
    <property type="project" value="UniProtKB-KW"/>
</dbReference>
<dbReference type="Proteomes" id="UP001283109">
    <property type="component" value="Unassembled WGS sequence"/>
</dbReference>
<protein>
    <submittedName>
        <fullName evidence="6">ATP-binding cassette domain-containing protein</fullName>
    </submittedName>
</protein>
<dbReference type="InterPro" id="IPR032823">
    <property type="entry name" value="BCA_ABC_TP_C"/>
</dbReference>
<reference evidence="6 7" key="1">
    <citation type="submission" date="2023-11" db="EMBL/GenBank/DDBJ databases">
        <title>Draft genome sequence of Microbacterium arthrosphaerae JCM 30492.</title>
        <authorList>
            <person name="Zhang G."/>
            <person name="Ding Y."/>
        </authorList>
    </citation>
    <scope>NUCLEOTIDE SEQUENCE [LARGE SCALE GENOMIC DNA]</scope>
    <source>
        <strain evidence="6 7">JCM 30492</strain>
    </source>
</reference>
<dbReference type="PANTHER" id="PTHR45772:SF4">
    <property type="entry name" value="ABC TRANSPORTER ATP-BINDING PROTEIN"/>
    <property type="match status" value="1"/>
</dbReference>
<dbReference type="InterPro" id="IPR003439">
    <property type="entry name" value="ABC_transporter-like_ATP-bd"/>
</dbReference>
<gene>
    <name evidence="6" type="ORF">R8Z58_12360</name>
</gene>
<dbReference type="Gene3D" id="3.40.50.300">
    <property type="entry name" value="P-loop containing nucleotide triphosphate hydrolases"/>
    <property type="match status" value="1"/>
</dbReference>
<feature type="compositionally biased region" description="Pro residues" evidence="4">
    <location>
        <begin position="1"/>
        <end position="10"/>
    </location>
</feature>
<organism evidence="6 7">
    <name type="scientific">Microbacterium arthrosphaerae</name>
    <dbReference type="NCBI Taxonomy" id="792652"/>
    <lineage>
        <taxon>Bacteria</taxon>
        <taxon>Bacillati</taxon>
        <taxon>Actinomycetota</taxon>
        <taxon>Actinomycetes</taxon>
        <taxon>Micrococcales</taxon>
        <taxon>Microbacteriaceae</taxon>
        <taxon>Microbacterium</taxon>
    </lineage>
</organism>
<sequence>MTPQQAPPPSSDGRASAAASPTATPLAALDSAAASSPAATPVSALDSAAAPSPTATPLAALDSAAAPSPTAPPVSALDSVAAPSPTAPPVSALDSVAAPSPTATPLAALDSAAAPSPTATPVAALDSAAAPSPTATPVAALDSAAAPSPTATPVAALDSAAAPSPTATPVAALDSAAAPSPTATPVAALDSAAAAAEPAAAAHSGRAPRLEVVDLTVSFGGLTAVDAVSFDVRPGEVVALIGPNGAGKTTVFNAVCGLVRRKGGIRIDGEPAPRRTSGLVARGVSRTLQGLGLFAGLTVRENVLLPVAGLRDADERVAAQLRDLELEGIAGRPVSALSYPDRKRVALARALVTGPRLLLLDEPAGGLGADDIAALADVVRRVAADGCAVLLVEHHVDFVMSLADRIVVLDFGRVIARGTPDEVRVDPRVEEAYLGVKAGA</sequence>
<dbReference type="RefSeq" id="WP_318354067.1">
    <property type="nucleotide sequence ID" value="NZ_JAWQEV010000003.1"/>
</dbReference>
<feature type="region of interest" description="Disordered" evidence="4">
    <location>
        <begin position="1"/>
        <end position="100"/>
    </location>
</feature>
<dbReference type="InterPro" id="IPR051120">
    <property type="entry name" value="ABC_AA/LPS_Transport"/>
</dbReference>
<feature type="compositionally biased region" description="Low complexity" evidence="4">
    <location>
        <begin position="15"/>
        <end position="100"/>
    </location>
</feature>
<evidence type="ECO:0000313" key="6">
    <source>
        <dbReference type="EMBL" id="MDW4573568.1"/>
    </source>
</evidence>
<dbReference type="Pfam" id="PF00005">
    <property type="entry name" value="ABC_tran"/>
    <property type="match status" value="1"/>
</dbReference>
<evidence type="ECO:0000313" key="7">
    <source>
        <dbReference type="Proteomes" id="UP001283109"/>
    </source>
</evidence>
<keyword evidence="2" id="KW-0547">Nucleotide-binding</keyword>
<name>A0ABU4H2L7_9MICO</name>
<proteinExistence type="predicted"/>
<evidence type="ECO:0000256" key="2">
    <source>
        <dbReference type="ARBA" id="ARBA00022741"/>
    </source>
</evidence>
<dbReference type="InterPro" id="IPR027417">
    <property type="entry name" value="P-loop_NTPase"/>
</dbReference>
<dbReference type="CDD" id="cd03219">
    <property type="entry name" value="ABC_Mj1267_LivG_branched"/>
    <property type="match status" value="1"/>
</dbReference>
<dbReference type="SUPFAM" id="SSF52540">
    <property type="entry name" value="P-loop containing nucleoside triphosphate hydrolases"/>
    <property type="match status" value="1"/>
</dbReference>
<evidence type="ECO:0000256" key="3">
    <source>
        <dbReference type="ARBA" id="ARBA00022840"/>
    </source>
</evidence>
<keyword evidence="7" id="KW-1185">Reference proteome</keyword>